<evidence type="ECO:0000313" key="5">
    <source>
        <dbReference type="Proteomes" id="UP000235786"/>
    </source>
</evidence>
<dbReference type="Proteomes" id="UP000235786">
    <property type="component" value="Unassembled WGS sequence"/>
</dbReference>
<feature type="region of interest" description="Disordered" evidence="2">
    <location>
        <begin position="79"/>
        <end position="102"/>
    </location>
</feature>
<evidence type="ECO:0000313" key="4">
    <source>
        <dbReference type="EMBL" id="PMD48564.1"/>
    </source>
</evidence>
<comment type="similarity">
    <text evidence="1">Belongs to the glutaredoxin family. Monothiol subfamily.</text>
</comment>
<dbReference type="SUPFAM" id="SSF52833">
    <property type="entry name" value="Thioredoxin-like"/>
    <property type="match status" value="1"/>
</dbReference>
<keyword evidence="5" id="KW-1185">Reference proteome</keyword>
<dbReference type="CDD" id="cd03419">
    <property type="entry name" value="GRX_GRXh_1_2_like"/>
    <property type="match status" value="1"/>
</dbReference>
<feature type="region of interest" description="Disordered" evidence="2">
    <location>
        <begin position="114"/>
        <end position="139"/>
    </location>
</feature>
<dbReference type="GO" id="GO:0004362">
    <property type="term" value="F:glutathione-disulfide reductase (NADPH) activity"/>
    <property type="evidence" value="ECO:0007669"/>
    <property type="project" value="UniProtKB-ARBA"/>
</dbReference>
<dbReference type="OrthoDB" id="423313at2759"/>
<dbReference type="FunFam" id="3.40.30.10:FF:000093">
    <property type="entry name" value="Glutaredoxin 2"/>
    <property type="match status" value="1"/>
</dbReference>
<proteinExistence type="inferred from homology"/>
<dbReference type="InterPro" id="IPR011899">
    <property type="entry name" value="Glutaredoxin_euk/vir"/>
</dbReference>
<feature type="region of interest" description="Disordered" evidence="2">
    <location>
        <begin position="50"/>
        <end position="69"/>
    </location>
</feature>
<name>A0A2J6SCT4_HYAVF</name>
<feature type="domain" description="Glutaredoxin" evidence="3">
    <location>
        <begin position="154"/>
        <end position="218"/>
    </location>
</feature>
<dbReference type="PRINTS" id="PR00160">
    <property type="entry name" value="GLUTAREDOXIN"/>
</dbReference>
<dbReference type="InterPro" id="IPR014025">
    <property type="entry name" value="Glutaredoxin_subgr"/>
</dbReference>
<evidence type="ECO:0000256" key="1">
    <source>
        <dbReference type="ARBA" id="ARBA00009630"/>
    </source>
</evidence>
<dbReference type="PANTHER" id="PTHR45694:SF5">
    <property type="entry name" value="GLUTAREDOXIN 2"/>
    <property type="match status" value="1"/>
</dbReference>
<dbReference type="GO" id="GO:0005801">
    <property type="term" value="C:cis-Golgi network"/>
    <property type="evidence" value="ECO:0007669"/>
    <property type="project" value="UniProtKB-ARBA"/>
</dbReference>
<dbReference type="PROSITE" id="PS51354">
    <property type="entry name" value="GLUTAREDOXIN_2"/>
    <property type="match status" value="1"/>
</dbReference>
<accession>A0A2J6SCT4</accession>
<dbReference type="Gene3D" id="3.40.30.10">
    <property type="entry name" value="Glutaredoxin"/>
    <property type="match status" value="1"/>
</dbReference>
<dbReference type="PANTHER" id="PTHR45694">
    <property type="entry name" value="GLUTAREDOXIN 2"/>
    <property type="match status" value="1"/>
</dbReference>
<organism evidence="4 5">
    <name type="scientific">Hyaloscypha variabilis (strain UAMH 11265 / GT02V1 / F)</name>
    <name type="common">Meliniomyces variabilis</name>
    <dbReference type="NCBI Taxonomy" id="1149755"/>
    <lineage>
        <taxon>Eukaryota</taxon>
        <taxon>Fungi</taxon>
        <taxon>Dikarya</taxon>
        <taxon>Ascomycota</taxon>
        <taxon>Pezizomycotina</taxon>
        <taxon>Leotiomycetes</taxon>
        <taxon>Helotiales</taxon>
        <taxon>Hyaloscyphaceae</taxon>
        <taxon>Hyaloscypha</taxon>
        <taxon>Hyaloscypha variabilis</taxon>
    </lineage>
</organism>
<protein>
    <submittedName>
        <fullName evidence="4">Glutaredoxin</fullName>
    </submittedName>
</protein>
<dbReference type="AlphaFoldDB" id="A0A2J6SCT4"/>
<dbReference type="STRING" id="1149755.A0A2J6SCT4"/>
<dbReference type="Pfam" id="PF00462">
    <property type="entry name" value="Glutaredoxin"/>
    <property type="match status" value="1"/>
</dbReference>
<dbReference type="GO" id="GO:0034599">
    <property type="term" value="P:cellular response to oxidative stress"/>
    <property type="evidence" value="ECO:0007669"/>
    <property type="project" value="TreeGrafter"/>
</dbReference>
<dbReference type="NCBIfam" id="TIGR02180">
    <property type="entry name" value="GRX_euk"/>
    <property type="match status" value="1"/>
</dbReference>
<dbReference type="InterPro" id="IPR002109">
    <property type="entry name" value="Glutaredoxin"/>
</dbReference>
<dbReference type="GO" id="GO:0000324">
    <property type="term" value="C:fungal-type vacuole"/>
    <property type="evidence" value="ECO:0007669"/>
    <property type="project" value="TreeGrafter"/>
</dbReference>
<dbReference type="EMBL" id="KZ613937">
    <property type="protein sequence ID" value="PMD48564.1"/>
    <property type="molecule type" value="Genomic_DNA"/>
</dbReference>
<evidence type="ECO:0000259" key="3">
    <source>
        <dbReference type="Pfam" id="PF00462"/>
    </source>
</evidence>
<dbReference type="GO" id="GO:0005796">
    <property type="term" value="C:Golgi lumen"/>
    <property type="evidence" value="ECO:0007669"/>
    <property type="project" value="TreeGrafter"/>
</dbReference>
<sequence>MPSMRRIKVFGLLLFLAVVTLLFWTASLRQQQGLDAETAGDFYQKTVNGLNKKPSSAGGLGDDDDQEVSKAMAQRLKEAAQVAKDNANTKAPKPDPPSILVGVGSAAEGASERGVAGRKKFTASEAQVPVSEEETEKDHKVDAELNSILKKSPIIIFSKSYCPYSKKAKQIFSQYIINPAPFVVELDEHPLGSQLQEALHVMTSRKTVPNILINGVSIGGGDDVAEMHRTDILIEKIRDLGQKKIDVKRRPVEVEIEDESHGLR</sequence>
<reference evidence="4 5" key="1">
    <citation type="submission" date="2016-04" db="EMBL/GenBank/DDBJ databases">
        <title>A degradative enzymes factory behind the ericoid mycorrhizal symbiosis.</title>
        <authorList>
            <consortium name="DOE Joint Genome Institute"/>
            <person name="Martino E."/>
            <person name="Morin E."/>
            <person name="Grelet G."/>
            <person name="Kuo A."/>
            <person name="Kohler A."/>
            <person name="Daghino S."/>
            <person name="Barry K."/>
            <person name="Choi C."/>
            <person name="Cichocki N."/>
            <person name="Clum A."/>
            <person name="Copeland A."/>
            <person name="Hainaut M."/>
            <person name="Haridas S."/>
            <person name="Labutti K."/>
            <person name="Lindquist E."/>
            <person name="Lipzen A."/>
            <person name="Khouja H.-R."/>
            <person name="Murat C."/>
            <person name="Ohm R."/>
            <person name="Olson A."/>
            <person name="Spatafora J."/>
            <person name="Veneault-Fourrey C."/>
            <person name="Henrissat B."/>
            <person name="Grigoriev I."/>
            <person name="Martin F."/>
            <person name="Perotto S."/>
        </authorList>
    </citation>
    <scope>NUCLEOTIDE SEQUENCE [LARGE SCALE GENOMIC DNA]</scope>
    <source>
        <strain evidence="4 5">F</strain>
    </source>
</reference>
<gene>
    <name evidence="4" type="ORF">L207DRAFT_539777</name>
</gene>
<dbReference type="InterPro" id="IPR036249">
    <property type="entry name" value="Thioredoxin-like_sf"/>
</dbReference>
<evidence type="ECO:0000256" key="2">
    <source>
        <dbReference type="SAM" id="MobiDB-lite"/>
    </source>
</evidence>